<evidence type="ECO:0000256" key="6">
    <source>
        <dbReference type="SAM" id="MobiDB-lite"/>
    </source>
</evidence>
<dbReference type="InterPro" id="IPR038213">
    <property type="entry name" value="IFI6/IFI27-like_sf"/>
</dbReference>
<dbReference type="OrthoDB" id="4851664at2759"/>
<dbReference type="Proteomes" id="UP000027238">
    <property type="component" value="Unassembled WGS sequence"/>
</dbReference>
<reference evidence="8" key="1">
    <citation type="journal article" date="2014" name="Genome Announc.">
        <title>Draft genome sequence of Colletotrichum sublineola, a destructive pathogen of cultivated sorghum.</title>
        <authorList>
            <person name="Baroncelli R."/>
            <person name="Sanz-Martin J.M."/>
            <person name="Rech G.E."/>
            <person name="Sukno S.A."/>
            <person name="Thon M.R."/>
        </authorList>
    </citation>
    <scope>NUCLEOTIDE SEQUENCE [LARGE SCALE GENOMIC DNA]</scope>
    <source>
        <strain evidence="8">TX430BB</strain>
    </source>
</reference>
<evidence type="ECO:0008006" key="9">
    <source>
        <dbReference type="Google" id="ProtNLM"/>
    </source>
</evidence>
<dbReference type="EMBL" id="JMSE01000233">
    <property type="protein sequence ID" value="KDN71202.1"/>
    <property type="molecule type" value="Genomic_DNA"/>
</dbReference>
<keyword evidence="3" id="KW-0812">Transmembrane</keyword>
<evidence type="ECO:0000256" key="2">
    <source>
        <dbReference type="ARBA" id="ARBA00007262"/>
    </source>
</evidence>
<dbReference type="eggNOG" id="ENOG502SCCP">
    <property type="taxonomic scope" value="Eukaryota"/>
</dbReference>
<feature type="region of interest" description="Disordered" evidence="6">
    <location>
        <begin position="171"/>
        <end position="194"/>
    </location>
</feature>
<dbReference type="STRING" id="1173701.A0A066XQT7"/>
<dbReference type="HOGENOM" id="CLU_121042_0_0_1"/>
<dbReference type="AlphaFoldDB" id="A0A066XQT7"/>
<dbReference type="InterPro" id="IPR009311">
    <property type="entry name" value="IFI6/IFI27-like"/>
</dbReference>
<organism evidence="7 8">
    <name type="scientific">Colletotrichum sublineola</name>
    <name type="common">Sorghum anthracnose fungus</name>
    <dbReference type="NCBI Taxonomy" id="1173701"/>
    <lineage>
        <taxon>Eukaryota</taxon>
        <taxon>Fungi</taxon>
        <taxon>Dikarya</taxon>
        <taxon>Ascomycota</taxon>
        <taxon>Pezizomycotina</taxon>
        <taxon>Sordariomycetes</taxon>
        <taxon>Hypocreomycetidae</taxon>
        <taxon>Glomerellales</taxon>
        <taxon>Glomerellaceae</taxon>
        <taxon>Colletotrichum</taxon>
        <taxon>Colletotrichum graminicola species complex</taxon>
    </lineage>
</organism>
<comment type="similarity">
    <text evidence="2">Belongs to the IFI6/IFI27 family.</text>
</comment>
<accession>A0A066XQT7</accession>
<sequence length="194" mass="20014">MPRDDQAPDKRERLVQSLPVHTDLEPPKDGKTSRESNEPHSTSDGGQGPYQKAKDWGFQAKDWVFENPGQAACYTVGAASLAVVASPALVSTPMLSAMGFGAKGVIANSAAAAAQAGIGNVVAPSLFSTLTSAGMSGYGVAIVNGAVQAGAGATATGAYIAKRWFGGKEKTTESDAHDFDHESEAEEDSAKDLE</sequence>
<feature type="region of interest" description="Disordered" evidence="6">
    <location>
        <begin position="1"/>
        <end position="53"/>
    </location>
</feature>
<keyword evidence="8" id="KW-1185">Reference proteome</keyword>
<proteinExistence type="inferred from homology"/>
<evidence type="ECO:0000256" key="4">
    <source>
        <dbReference type="ARBA" id="ARBA00022989"/>
    </source>
</evidence>
<gene>
    <name evidence="7" type="ORF">CSUB01_11846</name>
</gene>
<feature type="compositionally biased region" description="Basic and acidic residues" evidence="6">
    <location>
        <begin position="1"/>
        <end position="14"/>
    </location>
</feature>
<protein>
    <recommendedName>
        <fullName evidence="9">Interferon-induced 6-16</fullName>
    </recommendedName>
</protein>
<dbReference type="PANTHER" id="PTHR16932">
    <property type="entry name" value="INTERFERON ALPHA-INDUCIBLE PROTEIN 27"/>
    <property type="match status" value="1"/>
</dbReference>
<dbReference type="GO" id="GO:0016020">
    <property type="term" value="C:membrane"/>
    <property type="evidence" value="ECO:0007669"/>
    <property type="project" value="UniProtKB-SubCell"/>
</dbReference>
<keyword evidence="4" id="KW-1133">Transmembrane helix</keyword>
<dbReference type="Gene3D" id="6.10.110.10">
    <property type="match status" value="1"/>
</dbReference>
<evidence type="ECO:0000256" key="1">
    <source>
        <dbReference type="ARBA" id="ARBA00004141"/>
    </source>
</evidence>
<evidence type="ECO:0000313" key="8">
    <source>
        <dbReference type="Proteomes" id="UP000027238"/>
    </source>
</evidence>
<comment type="caution">
    <text evidence="7">The sequence shown here is derived from an EMBL/GenBank/DDBJ whole genome shotgun (WGS) entry which is preliminary data.</text>
</comment>
<evidence type="ECO:0000256" key="5">
    <source>
        <dbReference type="ARBA" id="ARBA00023136"/>
    </source>
</evidence>
<feature type="compositionally biased region" description="Basic and acidic residues" evidence="6">
    <location>
        <begin position="22"/>
        <end position="38"/>
    </location>
</feature>
<keyword evidence="5" id="KW-0472">Membrane</keyword>
<evidence type="ECO:0000313" key="7">
    <source>
        <dbReference type="EMBL" id="KDN71202.1"/>
    </source>
</evidence>
<comment type="subcellular location">
    <subcellularLocation>
        <location evidence="1">Membrane</location>
        <topology evidence="1">Multi-pass membrane protein</topology>
    </subcellularLocation>
</comment>
<dbReference type="PANTHER" id="PTHR16932:SF18">
    <property type="entry name" value="INTERFERON, ALPHA-INDUCIBLE PROTEIN 27-LIKE 2"/>
    <property type="match status" value="1"/>
</dbReference>
<dbReference type="OMA" id="QAACYTV"/>
<evidence type="ECO:0000256" key="3">
    <source>
        <dbReference type="ARBA" id="ARBA00022692"/>
    </source>
</evidence>
<name>A0A066XQT7_COLSU</name>